<evidence type="ECO:0000313" key="1">
    <source>
        <dbReference type="EMBL" id="NMC63208.1"/>
    </source>
</evidence>
<proteinExistence type="predicted"/>
<accession>A0A7X9IJK4</accession>
<gene>
    <name evidence="1" type="ORF">GYA55_08560</name>
</gene>
<feature type="non-terminal residue" evidence="1">
    <location>
        <position position="96"/>
    </location>
</feature>
<organism evidence="1 2">
    <name type="scientific">SAR324 cluster bacterium</name>
    <dbReference type="NCBI Taxonomy" id="2024889"/>
    <lineage>
        <taxon>Bacteria</taxon>
        <taxon>Deltaproteobacteria</taxon>
        <taxon>SAR324 cluster</taxon>
    </lineage>
</organism>
<evidence type="ECO:0008006" key="3">
    <source>
        <dbReference type="Google" id="ProtNLM"/>
    </source>
</evidence>
<sequence length="96" mass="11289">MTERYVIDTTSIICYFHDVFQQRDRLSDKARKLLGQAFSTDSGSVKLSIPSIVFVEIYDKWITDEEFARKFFYEVYTPIGQSPNIEVKPIEREVLE</sequence>
<comment type="caution">
    <text evidence="1">The sequence shown here is derived from an EMBL/GenBank/DDBJ whole genome shotgun (WGS) entry which is preliminary data.</text>
</comment>
<dbReference type="EMBL" id="JAAZON010000380">
    <property type="protein sequence ID" value="NMC63208.1"/>
    <property type="molecule type" value="Genomic_DNA"/>
</dbReference>
<name>A0A7X9IJK4_9DELT</name>
<reference evidence="1 2" key="1">
    <citation type="journal article" date="2020" name="Biotechnol. Biofuels">
        <title>New insights from the biogas microbiome by comprehensive genome-resolved metagenomics of nearly 1600 species originating from multiple anaerobic digesters.</title>
        <authorList>
            <person name="Campanaro S."/>
            <person name="Treu L."/>
            <person name="Rodriguez-R L.M."/>
            <person name="Kovalovszki A."/>
            <person name="Ziels R.M."/>
            <person name="Maus I."/>
            <person name="Zhu X."/>
            <person name="Kougias P.G."/>
            <person name="Basile A."/>
            <person name="Luo G."/>
            <person name="Schluter A."/>
            <person name="Konstantinidis K.T."/>
            <person name="Angelidaki I."/>
        </authorList>
    </citation>
    <scope>NUCLEOTIDE SEQUENCE [LARGE SCALE GENOMIC DNA]</scope>
    <source>
        <strain evidence="1">AS27yjCOA_65</strain>
    </source>
</reference>
<evidence type="ECO:0000313" key="2">
    <source>
        <dbReference type="Proteomes" id="UP000524246"/>
    </source>
</evidence>
<dbReference type="Proteomes" id="UP000524246">
    <property type="component" value="Unassembled WGS sequence"/>
</dbReference>
<protein>
    <recommendedName>
        <fullName evidence="3">PIN domain-containing protein</fullName>
    </recommendedName>
</protein>
<dbReference type="AlphaFoldDB" id="A0A7X9IJK4"/>